<name>A0A699WRH1_TANCI</name>
<accession>A0A699WRH1</accession>
<keyword evidence="1" id="KW-0378">Hydrolase</keyword>
<dbReference type="PANTHER" id="PTHR21529:SF4">
    <property type="entry name" value="TPR AND ANKYRIN REPEAT-CONTAINING PROTEIN 1"/>
    <property type="match status" value="1"/>
</dbReference>
<dbReference type="InterPro" id="IPR039904">
    <property type="entry name" value="TRANK1"/>
</dbReference>
<organism evidence="1">
    <name type="scientific">Tanacetum cinerariifolium</name>
    <name type="common">Dalmatian daisy</name>
    <name type="synonym">Chrysanthemum cinerariifolium</name>
    <dbReference type="NCBI Taxonomy" id="118510"/>
    <lineage>
        <taxon>Eukaryota</taxon>
        <taxon>Viridiplantae</taxon>
        <taxon>Streptophyta</taxon>
        <taxon>Embryophyta</taxon>
        <taxon>Tracheophyta</taxon>
        <taxon>Spermatophyta</taxon>
        <taxon>Magnoliopsida</taxon>
        <taxon>eudicotyledons</taxon>
        <taxon>Gunneridae</taxon>
        <taxon>Pentapetalae</taxon>
        <taxon>asterids</taxon>
        <taxon>campanulids</taxon>
        <taxon>Asterales</taxon>
        <taxon>Asteraceae</taxon>
        <taxon>Asteroideae</taxon>
        <taxon>Anthemideae</taxon>
        <taxon>Anthemidinae</taxon>
        <taxon>Tanacetum</taxon>
    </lineage>
</organism>
<keyword evidence="1" id="KW-0347">Helicase</keyword>
<dbReference type="PANTHER" id="PTHR21529">
    <property type="entry name" value="MAMMARY TURMOR VIRUS RECEPTOR HOMOLOG 1, 2 MTVR1, 2"/>
    <property type="match status" value="1"/>
</dbReference>
<dbReference type="GO" id="GO:0016787">
    <property type="term" value="F:hydrolase activity"/>
    <property type="evidence" value="ECO:0007669"/>
    <property type="project" value="UniProtKB-KW"/>
</dbReference>
<reference evidence="1" key="1">
    <citation type="journal article" date="2019" name="Sci. Rep.">
        <title>Draft genome of Tanacetum cinerariifolium, the natural source of mosquito coil.</title>
        <authorList>
            <person name="Yamashiro T."/>
            <person name="Shiraishi A."/>
            <person name="Satake H."/>
            <person name="Nakayama K."/>
        </authorList>
    </citation>
    <scope>NUCLEOTIDE SEQUENCE</scope>
</reference>
<dbReference type="EMBL" id="BKCJ011717562">
    <property type="protein sequence ID" value="GFD48216.1"/>
    <property type="molecule type" value="Genomic_DNA"/>
</dbReference>
<feature type="non-terminal residue" evidence="1">
    <location>
        <position position="1"/>
    </location>
</feature>
<keyword evidence="1" id="KW-0067">ATP-binding</keyword>
<sequence>GDTMWEKLAKACGLRASADHIRGTHPESYFGYLREAAELFESIEKFESAASSYCDLGEYERAGKIYLHECGKFDAAAECFTLAG</sequence>
<proteinExistence type="predicted"/>
<dbReference type="AlphaFoldDB" id="A0A699WRH1"/>
<dbReference type="GO" id="GO:0004386">
    <property type="term" value="F:helicase activity"/>
    <property type="evidence" value="ECO:0007669"/>
    <property type="project" value="UniProtKB-KW"/>
</dbReference>
<feature type="non-terminal residue" evidence="1">
    <location>
        <position position="84"/>
    </location>
</feature>
<comment type="caution">
    <text evidence="1">The sequence shown here is derived from an EMBL/GenBank/DDBJ whole genome shotgun (WGS) entry which is preliminary data.</text>
</comment>
<evidence type="ECO:0000313" key="1">
    <source>
        <dbReference type="EMBL" id="GFD48216.1"/>
    </source>
</evidence>
<protein>
    <submittedName>
        <fullName evidence="1">UvrD-like helicase, ATP-binding domain, P-loop containing nucleoside triphosphate hydrolase</fullName>
    </submittedName>
</protein>
<gene>
    <name evidence="1" type="ORF">Tci_920185</name>
</gene>
<keyword evidence="1" id="KW-0547">Nucleotide-binding</keyword>
<dbReference type="GO" id="GO:0005524">
    <property type="term" value="F:ATP binding"/>
    <property type="evidence" value="ECO:0007669"/>
    <property type="project" value="UniProtKB-KW"/>
</dbReference>